<dbReference type="GeneTree" id="ENSGT00940000163104"/>
<dbReference type="InterPro" id="IPR036961">
    <property type="entry name" value="Kinesin_motor_dom_sf"/>
</dbReference>
<dbReference type="SMART" id="SM00129">
    <property type="entry name" value="KISc"/>
    <property type="match status" value="1"/>
</dbReference>
<dbReference type="GO" id="GO:0005524">
    <property type="term" value="F:ATP binding"/>
    <property type="evidence" value="ECO:0007669"/>
    <property type="project" value="UniProtKB-UniRule"/>
</dbReference>
<dbReference type="HOGENOM" id="CLU_001485_2_3_1"/>
<dbReference type="AlphaFoldDB" id="G1NFU3"/>
<proteinExistence type="inferred from homology"/>
<keyword evidence="3 4" id="KW-0505">Motor protein</keyword>
<dbReference type="InterPro" id="IPR027417">
    <property type="entry name" value="P-loop_NTPase"/>
</dbReference>
<dbReference type="SUPFAM" id="SSF52540">
    <property type="entry name" value="P-loop containing nucleoside triphosphate hydrolases"/>
    <property type="match status" value="1"/>
</dbReference>
<dbReference type="Proteomes" id="UP000001645">
    <property type="component" value="Chromosome 2"/>
</dbReference>
<dbReference type="PANTHER" id="PTHR47117">
    <property type="entry name" value="STAR-RELATED LIPID TRANSFER PROTEIN 9"/>
    <property type="match status" value="1"/>
</dbReference>
<dbReference type="GO" id="GO:0003777">
    <property type="term" value="F:microtubule motor activity"/>
    <property type="evidence" value="ECO:0007669"/>
    <property type="project" value="InterPro"/>
</dbReference>
<accession>G1NFU3</accession>
<dbReference type="Ensembl" id="ENSMGAT00000012787.2">
    <property type="protein sequence ID" value="ENSMGAP00000011905.2"/>
    <property type="gene ID" value="ENSMGAG00000011388.2"/>
</dbReference>
<dbReference type="Gene3D" id="3.40.850.10">
    <property type="entry name" value="Kinesin motor domain"/>
    <property type="match status" value="1"/>
</dbReference>
<organism evidence="6 7">
    <name type="scientific">Meleagris gallopavo</name>
    <name type="common">Wild turkey</name>
    <dbReference type="NCBI Taxonomy" id="9103"/>
    <lineage>
        <taxon>Eukaryota</taxon>
        <taxon>Metazoa</taxon>
        <taxon>Chordata</taxon>
        <taxon>Craniata</taxon>
        <taxon>Vertebrata</taxon>
        <taxon>Euteleostomi</taxon>
        <taxon>Archelosauria</taxon>
        <taxon>Archosauria</taxon>
        <taxon>Dinosauria</taxon>
        <taxon>Saurischia</taxon>
        <taxon>Theropoda</taxon>
        <taxon>Coelurosauria</taxon>
        <taxon>Aves</taxon>
        <taxon>Neognathae</taxon>
        <taxon>Galloanserae</taxon>
        <taxon>Galliformes</taxon>
        <taxon>Phasianidae</taxon>
        <taxon>Meleagridinae</taxon>
        <taxon>Meleagris</taxon>
    </lineage>
</organism>
<sequence>MKPDDHREKDAGSRCVISMDSNSTSIYDPRNPGHVKTFTFDLAYWSHNGQVRFFSKKVFCDLGQGVLQSAWQGYNATLLAYGQTGSGKSYSMIGYGANRGLVPSVCEELCKAIQSQEKNKQYQVRLAQIVIYFQDLSRLKPGGLKIREDQQQGFYVDGLKLVPCDNYAQIERLMDQGNKMRTTATTTMNASSSRSHMVITIQFKQVIFLDEAITKQSVINLVDLAGSERQKSSGSEKDRLKEGTRVNLSLTTLGNVISALAEVATGKKVLHIPYRDSVLTKLLQSALGGNSRTIMIAALSPADICYEETLSTLRYAERCTSIIYSSLMASVLLLSFLRLRTGNLSLQSFQLGFVCSSGILLPQQPGCQQVSGVGDYSQHRFSSASS</sequence>
<feature type="domain" description="Kinesin motor" evidence="5">
    <location>
        <begin position="1"/>
        <end position="322"/>
    </location>
</feature>
<evidence type="ECO:0000256" key="1">
    <source>
        <dbReference type="ARBA" id="ARBA00022741"/>
    </source>
</evidence>
<comment type="similarity">
    <text evidence="3 4">Belongs to the TRAFAC class myosin-kinesin ATPase superfamily. Kinesin family.</text>
</comment>
<reference evidence="6" key="3">
    <citation type="submission" date="2025-09" db="UniProtKB">
        <authorList>
            <consortium name="Ensembl"/>
        </authorList>
    </citation>
    <scope>IDENTIFICATION</scope>
</reference>
<evidence type="ECO:0000256" key="2">
    <source>
        <dbReference type="ARBA" id="ARBA00022840"/>
    </source>
</evidence>
<dbReference type="PRINTS" id="PR00380">
    <property type="entry name" value="KINESINHEAVY"/>
</dbReference>
<dbReference type="PROSITE" id="PS00411">
    <property type="entry name" value="KINESIN_MOTOR_1"/>
    <property type="match status" value="1"/>
</dbReference>
<reference evidence="6" key="2">
    <citation type="submission" date="2025-08" db="UniProtKB">
        <authorList>
            <consortium name="Ensembl"/>
        </authorList>
    </citation>
    <scope>IDENTIFICATION</scope>
</reference>
<dbReference type="GO" id="GO:0008017">
    <property type="term" value="F:microtubule binding"/>
    <property type="evidence" value="ECO:0007669"/>
    <property type="project" value="InterPro"/>
</dbReference>
<keyword evidence="2 3" id="KW-0067">ATP-binding</keyword>
<keyword evidence="1 3" id="KW-0547">Nucleotide-binding</keyword>
<evidence type="ECO:0000256" key="4">
    <source>
        <dbReference type="RuleBase" id="RU000394"/>
    </source>
</evidence>
<dbReference type="InterPro" id="IPR001752">
    <property type="entry name" value="Kinesin_motor_dom"/>
</dbReference>
<dbReference type="InterPro" id="IPR019821">
    <property type="entry name" value="Kinesin_motor_CS"/>
</dbReference>
<protein>
    <recommendedName>
        <fullName evidence="4">Kinesin-like protein</fullName>
    </recommendedName>
</protein>
<evidence type="ECO:0000259" key="5">
    <source>
        <dbReference type="PROSITE" id="PS50067"/>
    </source>
</evidence>
<dbReference type="Pfam" id="PF00225">
    <property type="entry name" value="Kinesin"/>
    <property type="match status" value="1"/>
</dbReference>
<dbReference type="GO" id="GO:0007018">
    <property type="term" value="P:microtubule-based movement"/>
    <property type="evidence" value="ECO:0007669"/>
    <property type="project" value="InterPro"/>
</dbReference>
<keyword evidence="7" id="KW-1185">Reference proteome</keyword>
<dbReference type="PROSITE" id="PS50067">
    <property type="entry name" value="KINESIN_MOTOR_2"/>
    <property type="match status" value="1"/>
</dbReference>
<evidence type="ECO:0000313" key="7">
    <source>
        <dbReference type="Proteomes" id="UP000001645"/>
    </source>
</evidence>
<evidence type="ECO:0000256" key="3">
    <source>
        <dbReference type="PROSITE-ProRule" id="PRU00283"/>
    </source>
</evidence>
<name>G1NFU3_MELGA</name>
<keyword evidence="4" id="KW-0493">Microtubule</keyword>
<dbReference type="GO" id="GO:0005874">
    <property type="term" value="C:microtubule"/>
    <property type="evidence" value="ECO:0007669"/>
    <property type="project" value="UniProtKB-KW"/>
</dbReference>
<reference evidence="6 7" key="1">
    <citation type="journal article" date="2010" name="PLoS Biol.">
        <title>Multi-platform next-generation sequencing of the domestic turkey (Meleagris gallopavo): genome assembly and analysis.</title>
        <authorList>
            <person name="Dalloul R.A."/>
            <person name="Long J.A."/>
            <person name="Zimin A.V."/>
            <person name="Aslam L."/>
            <person name="Beal K."/>
            <person name="Blomberg L.A."/>
            <person name="Bouffard P."/>
            <person name="Burt D.W."/>
            <person name="Crasta O."/>
            <person name="Crooijmans R.P."/>
            <person name="Cooper K."/>
            <person name="Coulombe R.A."/>
            <person name="De S."/>
            <person name="Delany M.E."/>
            <person name="Dodgson J.B."/>
            <person name="Dong J.J."/>
            <person name="Evans C."/>
            <person name="Frederickson K.M."/>
            <person name="Flicek P."/>
            <person name="Florea L."/>
            <person name="Folkerts O."/>
            <person name="Groenen M.A."/>
            <person name="Harkins T.T."/>
            <person name="Herrero J."/>
            <person name="Hoffmann S."/>
            <person name="Megens H.J."/>
            <person name="Jiang A."/>
            <person name="de Jong P."/>
            <person name="Kaiser P."/>
            <person name="Kim H."/>
            <person name="Kim K.W."/>
            <person name="Kim S."/>
            <person name="Langenberger D."/>
            <person name="Lee M.K."/>
            <person name="Lee T."/>
            <person name="Mane S."/>
            <person name="Marcais G."/>
            <person name="Marz M."/>
            <person name="McElroy A.P."/>
            <person name="Modise T."/>
            <person name="Nefedov M."/>
            <person name="Notredame C."/>
            <person name="Paton I.R."/>
            <person name="Payne W.S."/>
            <person name="Pertea G."/>
            <person name="Prickett D."/>
            <person name="Puiu D."/>
            <person name="Qioa D."/>
            <person name="Raineri E."/>
            <person name="Ruffier M."/>
            <person name="Salzberg S.L."/>
            <person name="Schatz M.C."/>
            <person name="Scheuring C."/>
            <person name="Schmidt C.J."/>
            <person name="Schroeder S."/>
            <person name="Searle S.M."/>
            <person name="Smith E.J."/>
            <person name="Smith J."/>
            <person name="Sonstegard T.S."/>
            <person name="Stadler P.F."/>
            <person name="Tafer H."/>
            <person name="Tu Z.J."/>
            <person name="Van Tassell C.P."/>
            <person name="Vilella A.J."/>
            <person name="Williams K.P."/>
            <person name="Yorke J.A."/>
            <person name="Zhang L."/>
            <person name="Zhang H.B."/>
            <person name="Zhang X."/>
            <person name="Zhang Y."/>
            <person name="Reed K.M."/>
        </authorList>
    </citation>
    <scope>NUCLEOTIDE SEQUENCE [LARGE SCALE GENOMIC DNA]</scope>
</reference>
<evidence type="ECO:0000313" key="6">
    <source>
        <dbReference type="Ensembl" id="ENSMGAP00000011905.2"/>
    </source>
</evidence>
<feature type="binding site" evidence="3">
    <location>
        <begin position="82"/>
        <end position="89"/>
    </location>
    <ligand>
        <name>ATP</name>
        <dbReference type="ChEBI" id="CHEBI:30616"/>
    </ligand>
</feature>
<dbReference type="InParanoid" id="G1NFU3"/>